<dbReference type="EMBL" id="JAUHHV010000005">
    <property type="protein sequence ID" value="KAK1425134.1"/>
    <property type="molecule type" value="Genomic_DNA"/>
</dbReference>
<keyword evidence="3" id="KW-1185">Reference proteome</keyword>
<keyword evidence="1" id="KW-1133">Transmembrane helix</keyword>
<proteinExistence type="predicted"/>
<name>A0AAD8NY66_TARER</name>
<evidence type="ECO:0000313" key="2">
    <source>
        <dbReference type="EMBL" id="KAK1425134.1"/>
    </source>
</evidence>
<keyword evidence="1" id="KW-0472">Membrane</keyword>
<feature type="transmembrane region" description="Helical" evidence="1">
    <location>
        <begin position="51"/>
        <end position="73"/>
    </location>
</feature>
<dbReference type="AlphaFoldDB" id="A0AAD8NY66"/>
<evidence type="ECO:0000256" key="1">
    <source>
        <dbReference type="SAM" id="Phobius"/>
    </source>
</evidence>
<dbReference type="Proteomes" id="UP001229421">
    <property type="component" value="Unassembled WGS sequence"/>
</dbReference>
<keyword evidence="1" id="KW-0812">Transmembrane</keyword>
<evidence type="ECO:0000313" key="3">
    <source>
        <dbReference type="Proteomes" id="UP001229421"/>
    </source>
</evidence>
<comment type="caution">
    <text evidence="2">The sequence shown here is derived from an EMBL/GenBank/DDBJ whole genome shotgun (WGS) entry which is preliminary data.</text>
</comment>
<organism evidence="2 3">
    <name type="scientific">Tagetes erecta</name>
    <name type="common">African marigold</name>
    <dbReference type="NCBI Taxonomy" id="13708"/>
    <lineage>
        <taxon>Eukaryota</taxon>
        <taxon>Viridiplantae</taxon>
        <taxon>Streptophyta</taxon>
        <taxon>Embryophyta</taxon>
        <taxon>Tracheophyta</taxon>
        <taxon>Spermatophyta</taxon>
        <taxon>Magnoliopsida</taxon>
        <taxon>eudicotyledons</taxon>
        <taxon>Gunneridae</taxon>
        <taxon>Pentapetalae</taxon>
        <taxon>asterids</taxon>
        <taxon>campanulids</taxon>
        <taxon>Asterales</taxon>
        <taxon>Asteraceae</taxon>
        <taxon>Asteroideae</taxon>
        <taxon>Heliantheae alliance</taxon>
        <taxon>Tageteae</taxon>
        <taxon>Tagetes</taxon>
    </lineage>
</organism>
<protein>
    <submittedName>
        <fullName evidence="2">Uncharacterized protein</fullName>
    </submittedName>
</protein>
<accession>A0AAD8NY66</accession>
<reference evidence="2" key="1">
    <citation type="journal article" date="2023" name="bioRxiv">
        <title>Improved chromosome-level genome assembly for marigold (Tagetes erecta).</title>
        <authorList>
            <person name="Jiang F."/>
            <person name="Yuan L."/>
            <person name="Wang S."/>
            <person name="Wang H."/>
            <person name="Xu D."/>
            <person name="Wang A."/>
            <person name="Fan W."/>
        </authorList>
    </citation>
    <scope>NUCLEOTIDE SEQUENCE</scope>
    <source>
        <strain evidence="2">WSJ</strain>
        <tissue evidence="2">Leaf</tissue>
    </source>
</reference>
<gene>
    <name evidence="2" type="ORF">QVD17_20479</name>
</gene>
<sequence>MSAVCRSHLQTSAKEDVDQTSVYKPTRSNAIFSLRSFIASSFHSIIISPRFFFIPVLDLLEVLIFYNVLFVMLV</sequence>